<sequence>MEMSVWEYSGDGTGKPEVNRSPVHVEVEWAGKPGTEQQKGALTLRGTRALRVALWIRHCRYHPPPFSEFFRSIPSTSRYAPPIYQETLTKSVIRPRHWTKDLATEGRPKQNPTRPPFRIFSFIVKYSMSSSRLPDNSHFRNMLSIHISGFWL</sequence>
<gene>
    <name evidence="1" type="ORF">NPIL_140691</name>
</gene>
<evidence type="ECO:0000313" key="2">
    <source>
        <dbReference type="Proteomes" id="UP000887013"/>
    </source>
</evidence>
<dbReference type="EMBL" id="BMAW01098819">
    <property type="protein sequence ID" value="GFS86783.1"/>
    <property type="molecule type" value="Genomic_DNA"/>
</dbReference>
<name>A0A8X6N023_NEPPI</name>
<dbReference type="AlphaFoldDB" id="A0A8X6N023"/>
<dbReference type="OrthoDB" id="6434248at2759"/>
<keyword evidence="2" id="KW-1185">Reference proteome</keyword>
<evidence type="ECO:0000313" key="1">
    <source>
        <dbReference type="EMBL" id="GFS86783.1"/>
    </source>
</evidence>
<reference evidence="1" key="1">
    <citation type="submission" date="2020-08" db="EMBL/GenBank/DDBJ databases">
        <title>Multicomponent nature underlies the extraordinary mechanical properties of spider dragline silk.</title>
        <authorList>
            <person name="Kono N."/>
            <person name="Nakamura H."/>
            <person name="Mori M."/>
            <person name="Yoshida Y."/>
            <person name="Ohtoshi R."/>
            <person name="Malay A.D."/>
            <person name="Moran D.A.P."/>
            <person name="Tomita M."/>
            <person name="Numata K."/>
            <person name="Arakawa K."/>
        </authorList>
    </citation>
    <scope>NUCLEOTIDE SEQUENCE</scope>
</reference>
<dbReference type="Proteomes" id="UP000887013">
    <property type="component" value="Unassembled WGS sequence"/>
</dbReference>
<proteinExistence type="predicted"/>
<organism evidence="1 2">
    <name type="scientific">Nephila pilipes</name>
    <name type="common">Giant wood spider</name>
    <name type="synonym">Nephila maculata</name>
    <dbReference type="NCBI Taxonomy" id="299642"/>
    <lineage>
        <taxon>Eukaryota</taxon>
        <taxon>Metazoa</taxon>
        <taxon>Ecdysozoa</taxon>
        <taxon>Arthropoda</taxon>
        <taxon>Chelicerata</taxon>
        <taxon>Arachnida</taxon>
        <taxon>Araneae</taxon>
        <taxon>Araneomorphae</taxon>
        <taxon>Entelegynae</taxon>
        <taxon>Araneoidea</taxon>
        <taxon>Nephilidae</taxon>
        <taxon>Nephila</taxon>
    </lineage>
</organism>
<accession>A0A8X6N023</accession>
<comment type="caution">
    <text evidence="1">The sequence shown here is derived from an EMBL/GenBank/DDBJ whole genome shotgun (WGS) entry which is preliminary data.</text>
</comment>
<protein>
    <submittedName>
        <fullName evidence="1">Uncharacterized protein</fullName>
    </submittedName>
</protein>